<feature type="transmembrane region" description="Helical" evidence="2">
    <location>
        <begin position="555"/>
        <end position="575"/>
    </location>
</feature>
<dbReference type="SUPFAM" id="SSF82153">
    <property type="entry name" value="FAS1 domain"/>
    <property type="match status" value="1"/>
</dbReference>
<comment type="caution">
    <text evidence="5">The sequence shown here is derived from an EMBL/GenBank/DDBJ whole genome shotgun (WGS) entry which is preliminary data.</text>
</comment>
<dbReference type="AlphaFoldDB" id="A0A8X7T7E2"/>
<dbReference type="PROSITE" id="PS50213">
    <property type="entry name" value="FAS1"/>
    <property type="match status" value="1"/>
</dbReference>
<gene>
    <name evidence="5" type="ORF">A4X09_0g643</name>
</gene>
<sequence length="576" mass="59923">MKAPARTLLYFLLLLSATALCASSTTTNPSTVHRRFVLPEAAKLAIAPAPALHEARSQQHGKNTTPLRRLKSRQSDSVSANGRVGYRSQSADTRVMAARAHAPDEKKPDPDAAFIGALRGAKLNAYADLVQGKTDFILADGGDKVVLAMTDEAVARLPKWVKTNPTQLQAVLLQHVLVGAFPDLPSNLTSSQDNRVHTIGYSMLTQGSFVNLPGGNGQAVALSGSRGFTKGTTEAEEDDAANGSGKGFVNEALNDSKLRGDSFKVGTVTVVPIDRPIMVPGTLQYTLDHVVGEGLNYSTALFNPPSLTGSKKNGTGFEMVAAAYRAAVSARMGALSETTGVTLFVPSPNAVNNFLSSEAGRTLLKKAKKNGGQEVVEALMTVLGQHTIEARTLYSPIMRDLCDDSDAPPVTTSSGQLLTFKCAGSGKGGKYPTSLRLFRSSDKDRTKVIASANLVQTDIIFANGVIHLIDAVLFSLDSDKDAAISARSAALRKAESSVAGPLSGANCGDGGMNAGSALGPDGIVRPPLGQLNATGHGLNGTRFSGALAGVRPSSFGGPISGVVAALTVVFAMGVLI</sequence>
<dbReference type="InterPro" id="IPR000782">
    <property type="entry name" value="FAS1_domain"/>
</dbReference>
<keyword evidence="6" id="KW-1185">Reference proteome</keyword>
<dbReference type="Pfam" id="PF02469">
    <property type="entry name" value="Fasciclin"/>
    <property type="match status" value="1"/>
</dbReference>
<accession>A0A8X7T7E2</accession>
<evidence type="ECO:0000256" key="2">
    <source>
        <dbReference type="SAM" id="Phobius"/>
    </source>
</evidence>
<evidence type="ECO:0000259" key="4">
    <source>
        <dbReference type="PROSITE" id="PS50213"/>
    </source>
</evidence>
<feature type="domain" description="FAS1" evidence="4">
    <location>
        <begin position="304"/>
        <end position="473"/>
    </location>
</feature>
<dbReference type="PANTHER" id="PTHR10900">
    <property type="entry name" value="PERIOSTIN-RELATED"/>
    <property type="match status" value="1"/>
</dbReference>
<reference evidence="5" key="2">
    <citation type="journal article" date="2019" name="IMA Fungus">
        <title>Genome sequencing and comparison of five Tilletia species to identify candidate genes for the detection of regulated species infecting wheat.</title>
        <authorList>
            <person name="Nguyen H.D.T."/>
            <person name="Sultana T."/>
            <person name="Kesanakurti P."/>
            <person name="Hambleton S."/>
        </authorList>
    </citation>
    <scope>NUCLEOTIDE SEQUENCE</scope>
    <source>
        <strain evidence="5">DAOMC 236422</strain>
    </source>
</reference>
<evidence type="ECO:0000256" key="1">
    <source>
        <dbReference type="SAM" id="MobiDB-lite"/>
    </source>
</evidence>
<feature type="signal peptide" evidence="3">
    <location>
        <begin position="1"/>
        <end position="23"/>
    </location>
</feature>
<dbReference type="InterPro" id="IPR036378">
    <property type="entry name" value="FAS1_dom_sf"/>
</dbReference>
<feature type="region of interest" description="Disordered" evidence="1">
    <location>
        <begin position="51"/>
        <end position="93"/>
    </location>
</feature>
<keyword evidence="3" id="KW-0732">Signal</keyword>
<dbReference type="PANTHER" id="PTHR10900:SF77">
    <property type="entry name" value="FI19380P1"/>
    <property type="match status" value="1"/>
</dbReference>
<dbReference type="Proteomes" id="UP000078113">
    <property type="component" value="Unassembled WGS sequence"/>
</dbReference>
<feature type="chain" id="PRO_5036469646" description="FAS1 domain-containing protein" evidence="3">
    <location>
        <begin position="24"/>
        <end position="576"/>
    </location>
</feature>
<dbReference type="Gene3D" id="2.30.180.10">
    <property type="entry name" value="FAS1 domain"/>
    <property type="match status" value="2"/>
</dbReference>
<reference evidence="5" key="1">
    <citation type="submission" date="2016-04" db="EMBL/GenBank/DDBJ databases">
        <authorList>
            <person name="Nguyen H.D."/>
            <person name="Samba Siva P."/>
            <person name="Cullis J."/>
            <person name="Levesque C.A."/>
            <person name="Hambleton S."/>
        </authorList>
    </citation>
    <scope>NUCLEOTIDE SEQUENCE</scope>
    <source>
        <strain evidence="5">DAOMC 236422</strain>
    </source>
</reference>
<dbReference type="EMBL" id="LWDG02000012">
    <property type="protein sequence ID" value="KAE8271692.1"/>
    <property type="molecule type" value="Genomic_DNA"/>
</dbReference>
<keyword evidence="2" id="KW-0472">Membrane</keyword>
<keyword evidence="2" id="KW-0812">Transmembrane</keyword>
<protein>
    <recommendedName>
        <fullName evidence="4">FAS1 domain-containing protein</fullName>
    </recommendedName>
</protein>
<keyword evidence="2" id="KW-1133">Transmembrane helix</keyword>
<name>A0A8X7T7E2_9BASI</name>
<dbReference type="InterPro" id="IPR050904">
    <property type="entry name" value="Adhesion/Biosynth-related"/>
</dbReference>
<organism evidence="5 6">
    <name type="scientific">Tilletia walkeri</name>
    <dbReference type="NCBI Taxonomy" id="117179"/>
    <lineage>
        <taxon>Eukaryota</taxon>
        <taxon>Fungi</taxon>
        <taxon>Dikarya</taxon>
        <taxon>Basidiomycota</taxon>
        <taxon>Ustilaginomycotina</taxon>
        <taxon>Exobasidiomycetes</taxon>
        <taxon>Tilletiales</taxon>
        <taxon>Tilletiaceae</taxon>
        <taxon>Tilletia</taxon>
    </lineage>
</organism>
<evidence type="ECO:0000313" key="5">
    <source>
        <dbReference type="EMBL" id="KAE8271692.1"/>
    </source>
</evidence>
<evidence type="ECO:0000256" key="3">
    <source>
        <dbReference type="SAM" id="SignalP"/>
    </source>
</evidence>
<evidence type="ECO:0000313" key="6">
    <source>
        <dbReference type="Proteomes" id="UP000078113"/>
    </source>
</evidence>
<proteinExistence type="predicted"/>